<evidence type="ECO:0000256" key="1">
    <source>
        <dbReference type="SAM" id="MobiDB-lite"/>
    </source>
</evidence>
<evidence type="ECO:0000313" key="3">
    <source>
        <dbReference type="EMBL" id="WAA10740.1"/>
    </source>
</evidence>
<dbReference type="AlphaFoldDB" id="A0A9E8RVJ6"/>
<protein>
    <recommendedName>
        <fullName evidence="5">Coupling factor for flagellin transcription and translation</fullName>
    </recommendedName>
</protein>
<sequence>MMDFIIVINFILVIFAFFLIILLFLRQNRYNDLEKKFDQLNGVLEETVASFLVEMKDENDKFLEKLRRLKEEGEQGNPLHEIVKNERPQNKRKPEEMKEDVHRQHTVSEQPSPIHPIENKTEMPVNEHDRLIEKVKKLLQKGYTPEQIAKKLNKGKTEIDLLIKFTPSLLKIDSVPKRE</sequence>
<evidence type="ECO:0008006" key="5">
    <source>
        <dbReference type="Google" id="ProtNLM"/>
    </source>
</evidence>
<keyword evidence="4" id="KW-1185">Reference proteome</keyword>
<feature type="region of interest" description="Disordered" evidence="1">
    <location>
        <begin position="73"/>
        <end position="121"/>
    </location>
</feature>
<dbReference type="EMBL" id="CP106878">
    <property type="protein sequence ID" value="WAA10740.1"/>
    <property type="molecule type" value="Genomic_DNA"/>
</dbReference>
<dbReference type="Proteomes" id="UP001164718">
    <property type="component" value="Chromosome"/>
</dbReference>
<keyword evidence="2" id="KW-0812">Transmembrane</keyword>
<gene>
    <name evidence="3" type="ORF">OE104_05330</name>
</gene>
<feature type="compositionally biased region" description="Basic and acidic residues" evidence="1">
    <location>
        <begin position="81"/>
        <end position="103"/>
    </location>
</feature>
<keyword evidence="2" id="KW-0472">Membrane</keyword>
<reference evidence="3" key="1">
    <citation type="submission" date="2022-09" db="EMBL/GenBank/DDBJ databases">
        <title>Complete Genomes of Fervidibacillus albus and Fervidibacillus halotolerans isolated from tidal flat sediments.</title>
        <authorList>
            <person name="Kwon K.K."/>
            <person name="Yang S.-H."/>
            <person name="Park M.J."/>
            <person name="Oh H.-M."/>
        </authorList>
    </citation>
    <scope>NUCLEOTIDE SEQUENCE</scope>
    <source>
        <strain evidence="3">MEBiC13591</strain>
    </source>
</reference>
<keyword evidence="2" id="KW-1133">Transmembrane helix</keyword>
<name>A0A9E8RVJ6_9BACI</name>
<organism evidence="3 4">
    <name type="scientific">Fervidibacillus albus</name>
    <dbReference type="NCBI Taxonomy" id="2980026"/>
    <lineage>
        <taxon>Bacteria</taxon>
        <taxon>Bacillati</taxon>
        <taxon>Bacillota</taxon>
        <taxon>Bacilli</taxon>
        <taxon>Bacillales</taxon>
        <taxon>Bacillaceae</taxon>
        <taxon>Fervidibacillus</taxon>
    </lineage>
</organism>
<feature type="transmembrane region" description="Helical" evidence="2">
    <location>
        <begin position="6"/>
        <end position="25"/>
    </location>
</feature>
<dbReference type="RefSeq" id="WP_275418541.1">
    <property type="nucleotide sequence ID" value="NZ_CP106878.1"/>
</dbReference>
<proteinExistence type="predicted"/>
<evidence type="ECO:0000256" key="2">
    <source>
        <dbReference type="SAM" id="Phobius"/>
    </source>
</evidence>
<accession>A0A9E8RVJ6</accession>
<evidence type="ECO:0000313" key="4">
    <source>
        <dbReference type="Proteomes" id="UP001164718"/>
    </source>
</evidence>
<dbReference type="KEGG" id="faf:OE104_05330"/>